<evidence type="ECO:0000256" key="1">
    <source>
        <dbReference type="SAM" id="MobiDB-lite"/>
    </source>
</evidence>
<gene>
    <name evidence="2" type="ORF">OsJ_29079</name>
</gene>
<protein>
    <submittedName>
        <fullName evidence="2">Uncharacterized protein</fullName>
    </submittedName>
</protein>
<accession>A0A8J8XG67</accession>
<name>A0A8J8XG67_ORYSJ</name>
<dbReference type="HOGENOM" id="CLU_1398445_0_0_1"/>
<sequence>MEGEAGAASEPEEVGAYLDASGGEASGAGRGLREKARRRGAVVPGEVGRDGHGGASLQVVRDLPAAAAIPVAGIGGEELPDAEQRVERPRRLVHLCRRQPVRGYDEMGGEDAAAAEEEVTEVTRLKSWWRRPFASPARRIRGGVAGDGEAAAAAMVGFGFLGEAKRPLEFWICVTKLGLKVGRVLFAGLREWPKT</sequence>
<dbReference type="AlphaFoldDB" id="A0A8J8XG67"/>
<reference evidence="2" key="2">
    <citation type="submission" date="2008-12" db="EMBL/GenBank/DDBJ databases">
        <title>Improved gene annotation of the rice (Oryza sativa) genomes.</title>
        <authorList>
            <person name="Wang J."/>
            <person name="Li R."/>
            <person name="Fan W."/>
            <person name="Huang Q."/>
            <person name="Zhang J."/>
            <person name="Zhou Y."/>
            <person name="Hu Y."/>
            <person name="Zi S."/>
            <person name="Li J."/>
            <person name="Ni P."/>
            <person name="Zheng H."/>
            <person name="Zhang Y."/>
            <person name="Zhao M."/>
            <person name="Hao Q."/>
            <person name="McDermott J."/>
            <person name="Samudrala R."/>
            <person name="Kristiansen K."/>
            <person name="Wong G.K.-S."/>
        </authorList>
    </citation>
    <scope>NUCLEOTIDE SEQUENCE</scope>
</reference>
<evidence type="ECO:0000313" key="2">
    <source>
        <dbReference type="EMBL" id="EEE69566.1"/>
    </source>
</evidence>
<feature type="region of interest" description="Disordered" evidence="1">
    <location>
        <begin position="1"/>
        <end position="55"/>
    </location>
</feature>
<dbReference type="EMBL" id="CM000146">
    <property type="protein sequence ID" value="EEE69566.1"/>
    <property type="molecule type" value="Genomic_DNA"/>
</dbReference>
<dbReference type="Proteomes" id="UP000007752">
    <property type="component" value="Chromosome 9"/>
</dbReference>
<dbReference type="Gramene" id="Os09t0363950-00">
    <property type="protein sequence ID" value="Os09t0363950-00"/>
    <property type="gene ID" value="Os09g0363950"/>
</dbReference>
<reference evidence="2" key="1">
    <citation type="journal article" date="2005" name="PLoS Biol.">
        <title>The genomes of Oryza sativa: a history of duplications.</title>
        <authorList>
            <person name="Yu J."/>
            <person name="Wang J."/>
            <person name="Lin W."/>
            <person name="Li S."/>
            <person name="Li H."/>
            <person name="Zhou J."/>
            <person name="Ni P."/>
            <person name="Dong W."/>
            <person name="Hu S."/>
            <person name="Zeng C."/>
            <person name="Zhang J."/>
            <person name="Zhang Y."/>
            <person name="Li R."/>
            <person name="Xu Z."/>
            <person name="Li S."/>
            <person name="Li X."/>
            <person name="Zheng H."/>
            <person name="Cong L."/>
            <person name="Lin L."/>
            <person name="Yin J."/>
            <person name="Geng J."/>
            <person name="Li G."/>
            <person name="Shi J."/>
            <person name="Liu J."/>
            <person name="Lv H."/>
            <person name="Li J."/>
            <person name="Wang J."/>
            <person name="Deng Y."/>
            <person name="Ran L."/>
            <person name="Shi X."/>
            <person name="Wang X."/>
            <person name="Wu Q."/>
            <person name="Li C."/>
            <person name="Ren X."/>
            <person name="Wang J."/>
            <person name="Wang X."/>
            <person name="Li D."/>
            <person name="Liu D."/>
            <person name="Zhang X."/>
            <person name="Ji Z."/>
            <person name="Zhao W."/>
            <person name="Sun Y."/>
            <person name="Zhang Z."/>
            <person name="Bao J."/>
            <person name="Han Y."/>
            <person name="Dong L."/>
            <person name="Ji J."/>
            <person name="Chen P."/>
            <person name="Wu S."/>
            <person name="Liu J."/>
            <person name="Xiao Y."/>
            <person name="Bu D."/>
            <person name="Tan J."/>
            <person name="Yang L."/>
            <person name="Ye C."/>
            <person name="Zhang J."/>
            <person name="Xu J."/>
            <person name="Zhou Y."/>
            <person name="Yu Y."/>
            <person name="Zhang B."/>
            <person name="Zhuang S."/>
            <person name="Wei H."/>
            <person name="Liu B."/>
            <person name="Lei M."/>
            <person name="Yu H."/>
            <person name="Li Y."/>
            <person name="Xu H."/>
            <person name="Wei S."/>
            <person name="He X."/>
            <person name="Fang L."/>
            <person name="Zhang Z."/>
            <person name="Zhang Y."/>
            <person name="Huang X."/>
            <person name="Su Z."/>
            <person name="Tong W."/>
            <person name="Li J."/>
            <person name="Tong Z."/>
            <person name="Li S."/>
            <person name="Ye J."/>
            <person name="Wang L."/>
            <person name="Fang L."/>
            <person name="Lei T."/>
            <person name="Chen C."/>
            <person name="Chen H."/>
            <person name="Xu Z."/>
            <person name="Li H."/>
            <person name="Huang H."/>
            <person name="Zhang F."/>
            <person name="Xu H."/>
            <person name="Li N."/>
            <person name="Zhao C."/>
            <person name="Li S."/>
            <person name="Dong L."/>
            <person name="Huang Y."/>
            <person name="Li L."/>
            <person name="Xi Y."/>
            <person name="Qi Q."/>
            <person name="Li W."/>
            <person name="Zhang B."/>
            <person name="Hu W."/>
            <person name="Zhang Y."/>
            <person name="Tian X."/>
            <person name="Jiao Y."/>
            <person name="Liang X."/>
            <person name="Jin J."/>
            <person name="Gao L."/>
            <person name="Zheng W."/>
            <person name="Hao B."/>
            <person name="Liu S."/>
            <person name="Wang W."/>
            <person name="Yuan L."/>
            <person name="Cao M."/>
            <person name="McDermott J."/>
            <person name="Samudrala R."/>
            <person name="Wang J."/>
            <person name="Wong G.K."/>
            <person name="Yang H."/>
        </authorList>
    </citation>
    <scope>NUCLEOTIDE SEQUENCE [LARGE SCALE GENOMIC DNA]</scope>
</reference>
<organism evidence="2">
    <name type="scientific">Oryza sativa subsp. japonica</name>
    <name type="common">Rice</name>
    <dbReference type="NCBI Taxonomy" id="39947"/>
    <lineage>
        <taxon>Eukaryota</taxon>
        <taxon>Viridiplantae</taxon>
        <taxon>Streptophyta</taxon>
        <taxon>Embryophyta</taxon>
        <taxon>Tracheophyta</taxon>
        <taxon>Spermatophyta</taxon>
        <taxon>Magnoliopsida</taxon>
        <taxon>Liliopsida</taxon>
        <taxon>Poales</taxon>
        <taxon>Poaceae</taxon>
        <taxon>BOP clade</taxon>
        <taxon>Oryzoideae</taxon>
        <taxon>Oryzeae</taxon>
        <taxon>Oryzinae</taxon>
        <taxon>Oryza</taxon>
        <taxon>Oryza sativa</taxon>
    </lineage>
</organism>
<dbReference type="OMA" id="PLEFWIC"/>
<proteinExistence type="predicted"/>